<accession>A7AX43</accession>
<dbReference type="CDD" id="cd02037">
    <property type="entry name" value="Mrp_NBP35"/>
    <property type="match status" value="1"/>
</dbReference>
<evidence type="ECO:0000256" key="6">
    <source>
        <dbReference type="ARBA" id="ARBA00024036"/>
    </source>
</evidence>
<comment type="similarity">
    <text evidence="6">Belongs to the Mrp/NBP35 ATP-binding proteins family.</text>
</comment>
<name>A7AX43_BABBO</name>
<dbReference type="Gene3D" id="3.40.50.300">
    <property type="entry name" value="P-loop containing nucleotide triphosphate hydrolases"/>
    <property type="match status" value="1"/>
</dbReference>
<evidence type="ECO:0000256" key="1">
    <source>
        <dbReference type="ARBA" id="ARBA00022723"/>
    </source>
</evidence>
<dbReference type="InterPro" id="IPR033756">
    <property type="entry name" value="YlxH/NBP35"/>
</dbReference>
<dbReference type="GO" id="GO:0140663">
    <property type="term" value="F:ATP-dependent FeS chaperone activity"/>
    <property type="evidence" value="ECO:0007669"/>
    <property type="project" value="InterPro"/>
</dbReference>
<dbReference type="GO" id="GO:0051539">
    <property type="term" value="F:4 iron, 4 sulfur cluster binding"/>
    <property type="evidence" value="ECO:0007669"/>
    <property type="project" value="TreeGrafter"/>
</dbReference>
<dbReference type="eggNOG" id="KOG3022">
    <property type="taxonomic scope" value="Eukaryota"/>
</dbReference>
<dbReference type="VEuPathDB" id="PiroplasmaDB:BBOV_I000220"/>
<evidence type="ECO:0000256" key="5">
    <source>
        <dbReference type="ARBA" id="ARBA00023014"/>
    </source>
</evidence>
<keyword evidence="5" id="KW-0411">Iron-sulfur</keyword>
<evidence type="ECO:0000256" key="3">
    <source>
        <dbReference type="ARBA" id="ARBA00022840"/>
    </source>
</evidence>
<dbReference type="GO" id="GO:0046872">
    <property type="term" value="F:metal ion binding"/>
    <property type="evidence" value="ECO:0007669"/>
    <property type="project" value="UniProtKB-KW"/>
</dbReference>
<dbReference type="PANTHER" id="PTHR42961">
    <property type="entry name" value="IRON-SULFUR PROTEIN NUBPL"/>
    <property type="match status" value="1"/>
</dbReference>
<evidence type="ECO:0000256" key="2">
    <source>
        <dbReference type="ARBA" id="ARBA00022741"/>
    </source>
</evidence>
<dbReference type="PANTHER" id="PTHR42961:SF2">
    <property type="entry name" value="IRON-SULFUR PROTEIN NUBPL"/>
    <property type="match status" value="1"/>
</dbReference>
<dbReference type="FunCoup" id="A7AX43">
    <property type="interactions" value="20"/>
</dbReference>
<dbReference type="SUPFAM" id="SSF52540">
    <property type="entry name" value="P-loop containing nucleoside triphosphate hydrolases"/>
    <property type="match status" value="1"/>
</dbReference>
<dbReference type="EMBL" id="AAXT01000006">
    <property type="protein sequence ID" value="EDO05116.1"/>
    <property type="molecule type" value="Genomic_DNA"/>
</dbReference>
<dbReference type="InterPro" id="IPR044304">
    <property type="entry name" value="NUBPL-like"/>
</dbReference>
<dbReference type="GO" id="GO:0005524">
    <property type="term" value="F:ATP binding"/>
    <property type="evidence" value="ECO:0007669"/>
    <property type="project" value="UniProtKB-KW"/>
</dbReference>
<dbReference type="InterPro" id="IPR000808">
    <property type="entry name" value="Mrp-like_CS"/>
</dbReference>
<dbReference type="InterPro" id="IPR027417">
    <property type="entry name" value="P-loop_NTPase"/>
</dbReference>
<dbReference type="InParanoid" id="A7AX43"/>
<dbReference type="PROSITE" id="PS01215">
    <property type="entry name" value="MRP"/>
    <property type="match status" value="1"/>
</dbReference>
<evidence type="ECO:0000313" key="7">
    <source>
        <dbReference type="EMBL" id="EDO05116.1"/>
    </source>
</evidence>
<sequence>MHWNVSHIVAVHSCKGGVGKSTVAAGLALSLKNNGHSVGICDLDIYGPNIASILGLSNSYVLWKRVHFAESGIEYDTHGGQDANAFSIGSAATSGGKASCCSDVCDDIGFTPDETATTCLMEPKEAHGIKVMSFSFIKSERELGYAAYRGPIIDQIASELVLKTDWGRLDYLILDLPPGTGDVIITLMEDVNISSLVAVTTPHELSINDLFKGINLFQDYGVPIVCLVENMSYFVCDGCDKLHHLFGSIDIDLTLKSLGISDHVCLPIIPSGVDFVQSFYSNTDVRTKFLEIATLVTNCMNTNRSQFSSIKR</sequence>
<dbReference type="KEGG" id="bbo:BBOV_I000220"/>
<gene>
    <name evidence="7" type="ORF">BBOV_I000220</name>
</gene>
<dbReference type="GO" id="GO:0016226">
    <property type="term" value="P:iron-sulfur cluster assembly"/>
    <property type="evidence" value="ECO:0007669"/>
    <property type="project" value="InterPro"/>
</dbReference>
<dbReference type="GeneID" id="5476887"/>
<keyword evidence="1" id="KW-0479">Metal-binding</keyword>
<keyword evidence="8" id="KW-1185">Reference proteome</keyword>
<evidence type="ECO:0000313" key="8">
    <source>
        <dbReference type="Proteomes" id="UP000002173"/>
    </source>
</evidence>
<evidence type="ECO:0000256" key="4">
    <source>
        <dbReference type="ARBA" id="ARBA00023004"/>
    </source>
</evidence>
<proteinExistence type="inferred from homology"/>
<dbReference type="Pfam" id="PF10609">
    <property type="entry name" value="ParA"/>
    <property type="match status" value="2"/>
</dbReference>
<organism evidence="7 8">
    <name type="scientific">Babesia bovis</name>
    <dbReference type="NCBI Taxonomy" id="5865"/>
    <lineage>
        <taxon>Eukaryota</taxon>
        <taxon>Sar</taxon>
        <taxon>Alveolata</taxon>
        <taxon>Apicomplexa</taxon>
        <taxon>Aconoidasida</taxon>
        <taxon>Piroplasmida</taxon>
        <taxon>Babesiidae</taxon>
        <taxon>Babesia</taxon>
    </lineage>
</organism>
<comment type="caution">
    <text evidence="7">The sequence shown here is derived from an EMBL/GenBank/DDBJ whole genome shotgun (WGS) entry which is preliminary data.</text>
</comment>
<dbReference type="InterPro" id="IPR019591">
    <property type="entry name" value="Mrp/NBP35_ATP-bd"/>
</dbReference>
<dbReference type="Proteomes" id="UP000002173">
    <property type="component" value="Chromosome 1"/>
</dbReference>
<protein>
    <recommendedName>
        <fullName evidence="9">Iron-sulfur cluster carrier protein</fullName>
    </recommendedName>
</protein>
<evidence type="ECO:0008006" key="9">
    <source>
        <dbReference type="Google" id="ProtNLM"/>
    </source>
</evidence>
<reference evidence="7 8" key="1">
    <citation type="journal article" date="2007" name="PLoS Pathog.">
        <title>Genome sequence of Babesia bovis and comparative analysis of apicomplexan hemoprotozoa.</title>
        <authorList>
            <person name="Brayton K.A."/>
            <person name="Lau A.O.T."/>
            <person name="Herndon D.R."/>
            <person name="Hannick L."/>
            <person name="Kappmeyer L.S."/>
            <person name="Berens S.J."/>
            <person name="Bidwell S.L."/>
            <person name="Brown W.C."/>
            <person name="Crabtree J."/>
            <person name="Fadrosh D."/>
            <person name="Feldblum T."/>
            <person name="Forberger H.A."/>
            <person name="Haas B.J."/>
            <person name="Howell J.M."/>
            <person name="Khouri H."/>
            <person name="Koo H."/>
            <person name="Mann D.J."/>
            <person name="Norimine J."/>
            <person name="Paulsen I.T."/>
            <person name="Radune D."/>
            <person name="Ren Q."/>
            <person name="Smith R.K. Jr."/>
            <person name="Suarez C.E."/>
            <person name="White O."/>
            <person name="Wortman J.R."/>
            <person name="Knowles D.P. Jr."/>
            <person name="McElwain T.F."/>
            <person name="Nene V.M."/>
        </authorList>
    </citation>
    <scope>NUCLEOTIDE SEQUENCE [LARGE SCALE GENOMIC DNA]</scope>
    <source>
        <strain evidence="7">T2Bo</strain>
    </source>
</reference>
<dbReference type="AlphaFoldDB" id="A7AX43"/>
<keyword evidence="3" id="KW-0067">ATP-binding</keyword>
<dbReference type="OMA" id="SIHICTE"/>
<dbReference type="STRING" id="5865.A7AX43"/>
<keyword evidence="2" id="KW-0547">Nucleotide-binding</keyword>
<keyword evidence="4" id="KW-0408">Iron</keyword>